<feature type="signal peptide" evidence="15">
    <location>
        <begin position="1"/>
        <end position="26"/>
    </location>
</feature>
<keyword evidence="9" id="KW-0406">Ion transport</keyword>
<dbReference type="InterPro" id="IPR037066">
    <property type="entry name" value="Plug_dom_sf"/>
</dbReference>
<keyword evidence="4" id="KW-1134">Transmembrane beta strand</keyword>
<protein>
    <submittedName>
        <fullName evidence="18">TonB-dependent Receptor Plug Domain</fullName>
    </submittedName>
</protein>
<gene>
    <name evidence="18" type="ORF">SAMN05216552_1001144</name>
</gene>
<evidence type="ECO:0000256" key="2">
    <source>
        <dbReference type="ARBA" id="ARBA00009810"/>
    </source>
</evidence>
<feature type="chain" id="PRO_5011797133" evidence="15">
    <location>
        <begin position="27"/>
        <end position="953"/>
    </location>
</feature>
<dbReference type="PANTHER" id="PTHR32552">
    <property type="entry name" value="FERRICHROME IRON RECEPTOR-RELATED"/>
    <property type="match status" value="1"/>
</dbReference>
<dbReference type="GO" id="GO:0009279">
    <property type="term" value="C:cell outer membrane"/>
    <property type="evidence" value="ECO:0007669"/>
    <property type="project" value="UniProtKB-SubCell"/>
</dbReference>
<evidence type="ECO:0000256" key="4">
    <source>
        <dbReference type="ARBA" id="ARBA00022452"/>
    </source>
</evidence>
<evidence type="ECO:0000256" key="8">
    <source>
        <dbReference type="ARBA" id="ARBA00023004"/>
    </source>
</evidence>
<keyword evidence="7 15" id="KW-0732">Signal</keyword>
<evidence type="ECO:0000256" key="14">
    <source>
        <dbReference type="RuleBase" id="RU003357"/>
    </source>
</evidence>
<dbReference type="Pfam" id="PF00593">
    <property type="entry name" value="TonB_dep_Rec_b-barrel"/>
    <property type="match status" value="1"/>
</dbReference>
<evidence type="ECO:0000313" key="18">
    <source>
        <dbReference type="EMBL" id="SFU27770.1"/>
    </source>
</evidence>
<dbReference type="InterPro" id="IPR039426">
    <property type="entry name" value="TonB-dep_rcpt-like"/>
</dbReference>
<keyword evidence="8" id="KW-0408">Iron</keyword>
<organism evidence="18 19">
    <name type="scientific">Pseudoduganella namucuonensis</name>
    <dbReference type="NCBI Taxonomy" id="1035707"/>
    <lineage>
        <taxon>Bacteria</taxon>
        <taxon>Pseudomonadati</taxon>
        <taxon>Pseudomonadota</taxon>
        <taxon>Betaproteobacteria</taxon>
        <taxon>Burkholderiales</taxon>
        <taxon>Oxalobacteraceae</taxon>
        <taxon>Telluria group</taxon>
        <taxon>Pseudoduganella</taxon>
    </lineage>
</organism>
<dbReference type="RefSeq" id="WP_218164791.1">
    <property type="nucleotide sequence ID" value="NZ_FPBO01000001.1"/>
</dbReference>
<dbReference type="SUPFAM" id="SSF56935">
    <property type="entry name" value="Porins"/>
    <property type="match status" value="1"/>
</dbReference>
<feature type="domain" description="TonB-dependent receptor-like beta-barrel" evidence="16">
    <location>
        <begin position="387"/>
        <end position="909"/>
    </location>
</feature>
<dbReference type="PANTHER" id="PTHR32552:SF89">
    <property type="entry name" value="CATECHOLATE SIDEROPHORE RECEPTOR FIU"/>
    <property type="match status" value="1"/>
</dbReference>
<evidence type="ECO:0000256" key="9">
    <source>
        <dbReference type="ARBA" id="ARBA00023065"/>
    </source>
</evidence>
<evidence type="ECO:0000256" key="13">
    <source>
        <dbReference type="ARBA" id="ARBA00023237"/>
    </source>
</evidence>
<dbReference type="Gene3D" id="2.40.170.20">
    <property type="entry name" value="TonB-dependent receptor, beta-barrel domain"/>
    <property type="match status" value="2"/>
</dbReference>
<evidence type="ECO:0000256" key="12">
    <source>
        <dbReference type="ARBA" id="ARBA00023170"/>
    </source>
</evidence>
<evidence type="ECO:0000256" key="3">
    <source>
        <dbReference type="ARBA" id="ARBA00022448"/>
    </source>
</evidence>
<name>A0A1I7EV35_9BURK</name>
<keyword evidence="6" id="KW-0812">Transmembrane</keyword>
<keyword evidence="5" id="KW-0410">Iron transport</keyword>
<evidence type="ECO:0000256" key="6">
    <source>
        <dbReference type="ARBA" id="ARBA00022692"/>
    </source>
</evidence>
<dbReference type="AlphaFoldDB" id="A0A1I7EV35"/>
<sequence>MRYSISRYMGRSAALAVCLLPAMVFAQQQNAAANAAANAGAAPAGQLTAAEANDEAKPTVIITGVTRTTTKKNATFSINTLSGEDIQRLAPMSTADLLSNFPGIYAEGSTAGEASNNITVRGLPVVGGFRFAPQLIDGLPAYEEPEAPLMNNDVFVRDDLMTEAVEVVKGGTGGILYSNGLGATVNHISRTGGDQLEGGYKIEYADYGFIRQDAFVSGPLGANLKGAVGGFYRTSKGIRDTGYTADKGGQIRGNLVYTSDDRTLTARVDGLLINDRTAFYQNLPISVPRLTQSGTPSNPTIIDQDTIQPIGIPFAHGTTASPNNRRFNMIGEYGTRTIDQADGIHPNFKMLTLKVSKDLDSGWKLSSGLRHTGGSNGFNAVFTGNDTTSASTFLNARFQNDVVSPAHSAALGCNLASAKLVGFFNVPSSGACAAFANISREDFVKRYAKASGVVGHWLNDGSQVAGNANLNFLIPFVARVEAASTSLDLKAQKTFNLLGTHDATFGLYGSHYTFDPNFQASLMVGESAENSRLAELTVVDASGARVGPSLTTGSAILPGWFGFNSNVKADGRAAYVMDHWETLDNKLKMDFGVRWQDVRANVDRRDRDTATDLTPASVVPGSLQDTTADNEILFPGASHKLNRTFSAVGWSVGANYSISKPLAVYGLVSRSFRLPSLEDLNNLATANPPVVDGKRVDIDAIERIKQYEGGLRYLTRGFGAAVAVFYNNFSPRGAVNVHKDIESPRCSSLGGVTQINSCPDVAQLYKRGVKNVGAEVELSWRPREVEGLELKGSFVTQNPKITGANYTFTQEDKNAQGVITGYHYVHVSEDGRRPRRLAKFMANFTPSYDLKHATGVPLTIYGQYQYNGSRFSEATDTNVTLYPAYHIINLGAQYQATERLSAQIFVANLTNQLSFTEGDPLFPDLLSPDGTRNRGVARPLFGRTIRASLTYRF</sequence>
<evidence type="ECO:0000256" key="11">
    <source>
        <dbReference type="ARBA" id="ARBA00023136"/>
    </source>
</evidence>
<evidence type="ECO:0000256" key="15">
    <source>
        <dbReference type="SAM" id="SignalP"/>
    </source>
</evidence>
<evidence type="ECO:0000313" key="19">
    <source>
        <dbReference type="Proteomes" id="UP000199391"/>
    </source>
</evidence>
<evidence type="ECO:0000256" key="10">
    <source>
        <dbReference type="ARBA" id="ARBA00023077"/>
    </source>
</evidence>
<proteinExistence type="inferred from homology"/>
<feature type="domain" description="TonB-dependent receptor plug" evidence="17">
    <location>
        <begin position="71"/>
        <end position="182"/>
    </location>
</feature>
<dbReference type="InterPro" id="IPR000531">
    <property type="entry name" value="Beta-barrel_TonB"/>
</dbReference>
<keyword evidence="19" id="KW-1185">Reference proteome</keyword>
<evidence type="ECO:0000259" key="16">
    <source>
        <dbReference type="Pfam" id="PF00593"/>
    </source>
</evidence>
<dbReference type="Proteomes" id="UP000199391">
    <property type="component" value="Unassembled WGS sequence"/>
</dbReference>
<evidence type="ECO:0000259" key="17">
    <source>
        <dbReference type="Pfam" id="PF07715"/>
    </source>
</evidence>
<dbReference type="Gene3D" id="2.170.130.10">
    <property type="entry name" value="TonB-dependent receptor, plug domain"/>
    <property type="match status" value="1"/>
</dbReference>
<reference evidence="19" key="1">
    <citation type="submission" date="2016-10" db="EMBL/GenBank/DDBJ databases">
        <authorList>
            <person name="Varghese N."/>
            <person name="Submissions S."/>
        </authorList>
    </citation>
    <scope>NUCLEOTIDE SEQUENCE [LARGE SCALE GENOMIC DNA]</scope>
    <source>
        <strain evidence="19">CGMCC 1.11014</strain>
    </source>
</reference>
<accession>A0A1I7EV35</accession>
<comment type="similarity">
    <text evidence="2 14">Belongs to the TonB-dependent receptor family.</text>
</comment>
<dbReference type="STRING" id="1035707.SAMN05216552_1001144"/>
<evidence type="ECO:0000256" key="7">
    <source>
        <dbReference type="ARBA" id="ARBA00022729"/>
    </source>
</evidence>
<keyword evidence="3" id="KW-0813">Transport</keyword>
<keyword evidence="12 18" id="KW-0675">Receptor</keyword>
<dbReference type="EMBL" id="FPBO01000001">
    <property type="protein sequence ID" value="SFU27770.1"/>
    <property type="molecule type" value="Genomic_DNA"/>
</dbReference>
<dbReference type="InterPro" id="IPR012910">
    <property type="entry name" value="Plug_dom"/>
</dbReference>
<dbReference type="GO" id="GO:0015344">
    <property type="term" value="F:siderophore uptake transmembrane transporter activity"/>
    <property type="evidence" value="ECO:0007669"/>
    <property type="project" value="TreeGrafter"/>
</dbReference>
<comment type="subcellular location">
    <subcellularLocation>
        <location evidence="1">Cell outer membrane</location>
        <topology evidence="1">Multi-pass membrane protein</topology>
    </subcellularLocation>
</comment>
<evidence type="ECO:0000256" key="1">
    <source>
        <dbReference type="ARBA" id="ARBA00004571"/>
    </source>
</evidence>
<keyword evidence="11 14" id="KW-0472">Membrane</keyword>
<keyword evidence="13" id="KW-0998">Cell outer membrane</keyword>
<dbReference type="Pfam" id="PF07715">
    <property type="entry name" value="Plug"/>
    <property type="match status" value="1"/>
</dbReference>
<dbReference type="InterPro" id="IPR036942">
    <property type="entry name" value="Beta-barrel_TonB_sf"/>
</dbReference>
<evidence type="ECO:0000256" key="5">
    <source>
        <dbReference type="ARBA" id="ARBA00022496"/>
    </source>
</evidence>
<keyword evidence="10 14" id="KW-0798">TonB box</keyword>